<comment type="subcellular location">
    <subcellularLocation>
        <location evidence="5">Plastid</location>
        <location evidence="5">Chloroplast</location>
    </subcellularLocation>
</comment>
<dbReference type="GO" id="GO:0003735">
    <property type="term" value="F:structural constituent of ribosome"/>
    <property type="evidence" value="ECO:0007669"/>
    <property type="project" value="InterPro"/>
</dbReference>
<sequence length="100" mass="12049">MAKKSMIERERKRQRLVLKYSKKRSFLKELLKKADFLEEKLIISRKLQQFPKNSSFVRLHNRCRITGRPKGFFRYFGVSRLVLREMAHDCFLPGVTKSSW</sequence>
<evidence type="ECO:0000256" key="3">
    <source>
        <dbReference type="ARBA" id="ARBA00023274"/>
    </source>
</evidence>
<dbReference type="FunFam" id="1.10.287.1480:FF:000001">
    <property type="entry name" value="30S ribosomal protein S14"/>
    <property type="match status" value="1"/>
</dbReference>
<geneLocation type="chloroplast" evidence="6"/>
<dbReference type="GO" id="GO:0006412">
    <property type="term" value="P:translation"/>
    <property type="evidence" value="ECO:0007669"/>
    <property type="project" value="UniProtKB-UniRule"/>
</dbReference>
<dbReference type="GO" id="GO:0009507">
    <property type="term" value="C:chloroplast"/>
    <property type="evidence" value="ECO:0007669"/>
    <property type="project" value="UniProtKB-SubCell"/>
</dbReference>
<organism evidence="6">
    <name type="scientific">Neglectella solitaria</name>
    <name type="common">Green alga</name>
    <name type="synonym">Oocystis solitaria</name>
    <dbReference type="NCBI Taxonomy" id="120749"/>
    <lineage>
        <taxon>Eukaryota</taxon>
        <taxon>Viridiplantae</taxon>
        <taxon>Chlorophyta</taxon>
        <taxon>core chlorophytes</taxon>
        <taxon>Trebouxiophyceae</taxon>
        <taxon>Chlorellales</taxon>
        <taxon>Oocystaceae</taxon>
        <taxon>Eremosphaeroideae</taxon>
        <taxon>Neglectella</taxon>
    </lineage>
</organism>
<dbReference type="GO" id="GO:0015935">
    <property type="term" value="C:small ribosomal subunit"/>
    <property type="evidence" value="ECO:0007669"/>
    <property type="project" value="TreeGrafter"/>
</dbReference>
<dbReference type="PANTHER" id="PTHR19836">
    <property type="entry name" value="30S RIBOSOMAL PROTEIN S14"/>
    <property type="match status" value="1"/>
</dbReference>
<dbReference type="InterPro" id="IPR023036">
    <property type="entry name" value="Ribosomal_uS14_bac/plastid"/>
</dbReference>
<reference evidence="6" key="1">
    <citation type="journal article" date="2009" name="Mol. Biol. Evol.">
        <title>The chloroplast genomes of the green algae Pedinomonas minor, Parachlorella kessleri, and Oocystis solitaria reveal a shared ancestry between the Pedinomonadales and Chlorellales.</title>
        <authorList>
            <person name="Turmel M."/>
            <person name="Otis C."/>
            <person name="Lemieux C."/>
        </authorList>
    </citation>
    <scope>NUCLEOTIDE SEQUENCE</scope>
</reference>
<dbReference type="Pfam" id="PF00253">
    <property type="entry name" value="Ribosomal_S14"/>
    <property type="match status" value="1"/>
</dbReference>
<dbReference type="InterPro" id="IPR001209">
    <property type="entry name" value="Ribosomal_uS14"/>
</dbReference>
<keyword evidence="6" id="KW-0150">Chloroplast</keyword>
<protein>
    <recommendedName>
        <fullName evidence="4 5">Small ribosomal subunit protein uS14c</fullName>
    </recommendedName>
</protein>
<evidence type="ECO:0000256" key="5">
    <source>
        <dbReference type="HAMAP-Rule" id="MF_00537"/>
    </source>
</evidence>
<dbReference type="PROSITE" id="PS00527">
    <property type="entry name" value="RIBOSOMAL_S14"/>
    <property type="match status" value="1"/>
</dbReference>
<comment type="function">
    <text evidence="5">Binds 16S rRNA, required for the assembly of 30S particles.</text>
</comment>
<keyword evidence="5" id="KW-0699">rRNA-binding</keyword>
<keyword evidence="5" id="KW-0694">RNA-binding</keyword>
<accession>C7BEH3</accession>
<dbReference type="EMBL" id="FJ968739">
    <property type="protein sequence ID" value="ACQ90803.1"/>
    <property type="molecule type" value="Genomic_DNA"/>
</dbReference>
<dbReference type="HAMAP" id="MF_00537">
    <property type="entry name" value="Ribosomal_uS14_1"/>
    <property type="match status" value="1"/>
</dbReference>
<proteinExistence type="inferred from homology"/>
<keyword evidence="3 5" id="KW-0687">Ribonucleoprotein</keyword>
<dbReference type="NCBIfam" id="NF006477">
    <property type="entry name" value="PRK08881.1"/>
    <property type="match status" value="1"/>
</dbReference>
<dbReference type="GO" id="GO:0019843">
    <property type="term" value="F:rRNA binding"/>
    <property type="evidence" value="ECO:0007669"/>
    <property type="project" value="UniProtKB-UniRule"/>
</dbReference>
<dbReference type="Gene3D" id="1.10.287.1480">
    <property type="match status" value="1"/>
</dbReference>
<evidence type="ECO:0000313" key="6">
    <source>
        <dbReference type="EMBL" id="ACQ90803.1"/>
    </source>
</evidence>
<keyword evidence="6" id="KW-0934">Plastid</keyword>
<evidence type="ECO:0000256" key="4">
    <source>
        <dbReference type="ARBA" id="ARBA00035247"/>
    </source>
</evidence>
<comment type="similarity">
    <text evidence="1 5">Belongs to the universal ribosomal protein uS14 family.</text>
</comment>
<evidence type="ECO:0000256" key="2">
    <source>
        <dbReference type="ARBA" id="ARBA00022980"/>
    </source>
</evidence>
<dbReference type="InterPro" id="IPR018271">
    <property type="entry name" value="Ribosomal_uS14_CS"/>
</dbReference>
<dbReference type="PANTHER" id="PTHR19836:SF19">
    <property type="entry name" value="SMALL RIBOSOMAL SUBUNIT PROTEIN US14M"/>
    <property type="match status" value="1"/>
</dbReference>
<name>C7BEH3_NEGSO</name>
<evidence type="ECO:0000256" key="1">
    <source>
        <dbReference type="ARBA" id="ARBA00009083"/>
    </source>
</evidence>
<keyword evidence="2 5" id="KW-0689">Ribosomal protein</keyword>
<dbReference type="AlphaFoldDB" id="C7BEH3"/>
<gene>
    <name evidence="5 6" type="primary">rps14</name>
</gene>
<dbReference type="SUPFAM" id="SSF57716">
    <property type="entry name" value="Glucocorticoid receptor-like (DNA-binding domain)"/>
    <property type="match status" value="1"/>
</dbReference>
<comment type="subunit">
    <text evidence="5">Part of the 30S ribosomal subunit.</text>
</comment>